<reference evidence="2 3" key="1">
    <citation type="journal article" date="2016" name="Nat. Commun.">
        <title>Thousands of microbial genomes shed light on interconnected biogeochemical processes in an aquifer system.</title>
        <authorList>
            <person name="Anantharaman K."/>
            <person name="Brown C.T."/>
            <person name="Hug L.A."/>
            <person name="Sharon I."/>
            <person name="Castelle C.J."/>
            <person name="Probst A.J."/>
            <person name="Thomas B.C."/>
            <person name="Singh A."/>
            <person name="Wilkins M.J."/>
            <person name="Karaoz U."/>
            <person name="Brodie E.L."/>
            <person name="Williams K.H."/>
            <person name="Hubbard S.S."/>
            <person name="Banfield J.F."/>
        </authorList>
    </citation>
    <scope>NUCLEOTIDE SEQUENCE [LARGE SCALE GENOMIC DNA]</scope>
</reference>
<dbReference type="STRING" id="1802579.A2310_07065"/>
<feature type="domain" description="DUF362" evidence="1">
    <location>
        <begin position="46"/>
        <end position="216"/>
    </location>
</feature>
<dbReference type="Pfam" id="PF04015">
    <property type="entry name" value="DUF362"/>
    <property type="match status" value="1"/>
</dbReference>
<accession>A0A1F4SNR0</accession>
<name>A0A1F4SNR0_UNCSA</name>
<evidence type="ECO:0000313" key="2">
    <source>
        <dbReference type="EMBL" id="OGC22040.1"/>
    </source>
</evidence>
<comment type="caution">
    <text evidence="2">The sequence shown here is derived from an EMBL/GenBank/DDBJ whole genome shotgun (WGS) entry which is preliminary data.</text>
</comment>
<dbReference type="InterPro" id="IPR007160">
    <property type="entry name" value="DUF362"/>
</dbReference>
<dbReference type="EMBL" id="MEUB01000033">
    <property type="protein sequence ID" value="OGC22040.1"/>
    <property type="molecule type" value="Genomic_DNA"/>
</dbReference>
<evidence type="ECO:0000259" key="1">
    <source>
        <dbReference type="Pfam" id="PF04015"/>
    </source>
</evidence>
<dbReference type="Proteomes" id="UP000178417">
    <property type="component" value="Unassembled WGS sequence"/>
</dbReference>
<proteinExistence type="predicted"/>
<dbReference type="AlphaFoldDB" id="A0A1F4SNR0"/>
<evidence type="ECO:0000313" key="3">
    <source>
        <dbReference type="Proteomes" id="UP000178417"/>
    </source>
</evidence>
<gene>
    <name evidence="2" type="ORF">A2310_07065</name>
</gene>
<organism evidence="2 3">
    <name type="scientific">candidate division WOR-1 bacterium RIFOXYB2_FULL_37_13</name>
    <dbReference type="NCBI Taxonomy" id="1802579"/>
    <lineage>
        <taxon>Bacteria</taxon>
        <taxon>Bacillati</taxon>
        <taxon>Saganbacteria</taxon>
    </lineage>
</organism>
<sequence>MPSISVCPKVFTASTPAGIPPQTLQAHFNRGFYQLGITPATLGRSVLITPNLCGPGLPEHHYSMTSRDAVVAAVQLIRSFGVEEIGLAAHPADYVAKLEMRDQFFDAIGIRSLASELGFKFYDLGIEGFEEREGIFVSSVLNRYETILNIMPPKTHHQSVVSLALKNIGMGCTDHRSNMHESLTDAVVRANIFIRQERNVIDIVHGGWGQEENGPHFGIGNLPGDLIKLYGR</sequence>
<protein>
    <recommendedName>
        <fullName evidence="1">DUF362 domain-containing protein</fullName>
    </recommendedName>
</protein>